<evidence type="ECO:0000256" key="6">
    <source>
        <dbReference type="SAM" id="MobiDB-lite"/>
    </source>
</evidence>
<keyword evidence="5" id="KW-0539">Nucleus</keyword>
<feature type="region of interest" description="Disordered" evidence="6">
    <location>
        <begin position="1"/>
        <end position="24"/>
    </location>
</feature>
<dbReference type="PROSITE" id="PS51054">
    <property type="entry name" value="ORANGE"/>
    <property type="match status" value="1"/>
</dbReference>
<feature type="domain" description="BHLH" evidence="7">
    <location>
        <begin position="17"/>
        <end position="74"/>
    </location>
</feature>
<dbReference type="SUPFAM" id="SSF47459">
    <property type="entry name" value="HLH, helix-loop-helix DNA-binding domain"/>
    <property type="match status" value="1"/>
</dbReference>
<dbReference type="PROSITE" id="PS50888">
    <property type="entry name" value="BHLH"/>
    <property type="match status" value="1"/>
</dbReference>
<evidence type="ECO:0000256" key="3">
    <source>
        <dbReference type="ARBA" id="ARBA00023125"/>
    </source>
</evidence>
<dbReference type="Gene3D" id="4.10.280.10">
    <property type="entry name" value="Helix-loop-helix DNA-binding domain"/>
    <property type="match status" value="1"/>
</dbReference>
<dbReference type="InterPro" id="IPR036638">
    <property type="entry name" value="HLH_DNA-bd_sf"/>
</dbReference>
<dbReference type="Gene3D" id="6.10.250.980">
    <property type="match status" value="1"/>
</dbReference>
<proteinExistence type="predicted"/>
<reference evidence="9" key="1">
    <citation type="journal article" date="2023" name="Mol. Biol. Evol.">
        <title>Third-Generation Sequencing Reveals the Adaptive Role of the Epigenome in Three Deep-Sea Polychaetes.</title>
        <authorList>
            <person name="Perez M."/>
            <person name="Aroh O."/>
            <person name="Sun Y."/>
            <person name="Lan Y."/>
            <person name="Juniper S.K."/>
            <person name="Young C.R."/>
            <person name="Angers B."/>
            <person name="Qian P.Y."/>
        </authorList>
    </citation>
    <scope>NUCLEOTIDE SEQUENCE</scope>
    <source>
        <strain evidence="9">R07B-5</strain>
    </source>
</reference>
<evidence type="ECO:0000256" key="5">
    <source>
        <dbReference type="ARBA" id="ARBA00023242"/>
    </source>
</evidence>
<dbReference type="Pfam" id="PF07527">
    <property type="entry name" value="Hairy_orange"/>
    <property type="match status" value="1"/>
</dbReference>
<dbReference type="Proteomes" id="UP001209878">
    <property type="component" value="Unassembled WGS sequence"/>
</dbReference>
<dbReference type="GO" id="GO:0003677">
    <property type="term" value="F:DNA binding"/>
    <property type="evidence" value="ECO:0007669"/>
    <property type="project" value="UniProtKB-KW"/>
</dbReference>
<feature type="domain" description="Orange" evidence="8">
    <location>
        <begin position="102"/>
        <end position="135"/>
    </location>
</feature>
<organism evidence="9 10">
    <name type="scientific">Ridgeia piscesae</name>
    <name type="common">Tubeworm</name>
    <dbReference type="NCBI Taxonomy" id="27915"/>
    <lineage>
        <taxon>Eukaryota</taxon>
        <taxon>Metazoa</taxon>
        <taxon>Spiralia</taxon>
        <taxon>Lophotrochozoa</taxon>
        <taxon>Annelida</taxon>
        <taxon>Polychaeta</taxon>
        <taxon>Sedentaria</taxon>
        <taxon>Canalipalpata</taxon>
        <taxon>Sabellida</taxon>
        <taxon>Siboglinidae</taxon>
        <taxon>Ridgeia</taxon>
    </lineage>
</organism>
<sequence length="290" mass="31654">MATEEHRSIGGVSAAAVRKSKKPIIERRRRDRINESLNQLKALVLEALNKDESRYSKMEKADILEMTVNHLRNVQRMQRQKEVLQPHCVTTMATDAPLVTNYRRGFNECAVEIGKYVHRVNGLDQGARARLMNHLAGCAAPSHVAALQSVGAIPLVDATQLSSLPGSPVVVARSCFTAPSQCATLPTESARRTSPPPSCHMAVTTDTRNDSLLNSAIPLYINTASLCARAKEVTSPGFPTPNSPKVGADAPDVSPKYRITSSFSPMRSDHECAHGLMSLDTAHSPVWRPW</sequence>
<evidence type="ECO:0000256" key="2">
    <source>
        <dbReference type="ARBA" id="ARBA00023015"/>
    </source>
</evidence>
<dbReference type="PANTHER" id="PTHR10985">
    <property type="entry name" value="BASIC HELIX-LOOP-HELIX TRANSCRIPTION FACTOR, HES-RELATED"/>
    <property type="match status" value="1"/>
</dbReference>
<evidence type="ECO:0000313" key="9">
    <source>
        <dbReference type="EMBL" id="KAK2189823.1"/>
    </source>
</evidence>
<dbReference type="AlphaFoldDB" id="A0AAD9P7Y1"/>
<dbReference type="FunFam" id="4.10.280.10:FF:000009">
    <property type="entry name" value="Transcription factor HES-1"/>
    <property type="match status" value="1"/>
</dbReference>
<evidence type="ECO:0000259" key="7">
    <source>
        <dbReference type="PROSITE" id="PS50888"/>
    </source>
</evidence>
<gene>
    <name evidence="9" type="ORF">NP493_96g11005</name>
</gene>
<dbReference type="InterPro" id="IPR011598">
    <property type="entry name" value="bHLH_dom"/>
</dbReference>
<dbReference type="GO" id="GO:0006355">
    <property type="term" value="P:regulation of DNA-templated transcription"/>
    <property type="evidence" value="ECO:0007669"/>
    <property type="project" value="InterPro"/>
</dbReference>
<dbReference type="EMBL" id="JAODUO010000096">
    <property type="protein sequence ID" value="KAK2189823.1"/>
    <property type="molecule type" value="Genomic_DNA"/>
</dbReference>
<keyword evidence="2" id="KW-0805">Transcription regulation</keyword>
<comment type="subcellular location">
    <subcellularLocation>
        <location evidence="1">Nucleus</location>
    </subcellularLocation>
</comment>
<accession>A0AAD9P7Y1</accession>
<comment type="caution">
    <text evidence="9">The sequence shown here is derived from an EMBL/GenBank/DDBJ whole genome shotgun (WGS) entry which is preliminary data.</text>
</comment>
<dbReference type="InterPro" id="IPR050370">
    <property type="entry name" value="HES_HEY"/>
</dbReference>
<name>A0AAD9P7Y1_RIDPI</name>
<evidence type="ECO:0000259" key="8">
    <source>
        <dbReference type="PROSITE" id="PS51054"/>
    </source>
</evidence>
<evidence type="ECO:0000313" key="10">
    <source>
        <dbReference type="Proteomes" id="UP001209878"/>
    </source>
</evidence>
<evidence type="ECO:0000256" key="4">
    <source>
        <dbReference type="ARBA" id="ARBA00023163"/>
    </source>
</evidence>
<evidence type="ECO:0000256" key="1">
    <source>
        <dbReference type="ARBA" id="ARBA00004123"/>
    </source>
</evidence>
<protein>
    <submittedName>
        <fullName evidence="9">Uncharacterized protein</fullName>
    </submittedName>
</protein>
<keyword evidence="3" id="KW-0238">DNA-binding</keyword>
<dbReference type="InterPro" id="IPR003650">
    <property type="entry name" value="Orange_dom"/>
</dbReference>
<dbReference type="SMART" id="SM00353">
    <property type="entry name" value="HLH"/>
    <property type="match status" value="1"/>
</dbReference>
<dbReference type="GO" id="GO:0046983">
    <property type="term" value="F:protein dimerization activity"/>
    <property type="evidence" value="ECO:0007669"/>
    <property type="project" value="InterPro"/>
</dbReference>
<dbReference type="Pfam" id="PF00010">
    <property type="entry name" value="HLH"/>
    <property type="match status" value="1"/>
</dbReference>
<keyword evidence="4" id="KW-0804">Transcription</keyword>
<dbReference type="SMART" id="SM00511">
    <property type="entry name" value="ORANGE"/>
    <property type="match status" value="1"/>
</dbReference>
<dbReference type="GO" id="GO:0005634">
    <property type="term" value="C:nucleus"/>
    <property type="evidence" value="ECO:0007669"/>
    <property type="project" value="UniProtKB-SubCell"/>
</dbReference>
<keyword evidence="10" id="KW-1185">Reference proteome</keyword>
<dbReference type="SUPFAM" id="SSF158457">
    <property type="entry name" value="Orange domain-like"/>
    <property type="match status" value="1"/>
</dbReference>